<accession>A0A1W6ZVU1</accession>
<evidence type="ECO:0000313" key="5">
    <source>
        <dbReference type="Proteomes" id="UP000194137"/>
    </source>
</evidence>
<keyword evidence="3" id="KW-0143">Chaperone</keyword>
<dbReference type="EMBL" id="CP021112">
    <property type="protein sequence ID" value="ARQ01388.1"/>
    <property type="molecule type" value="Genomic_DNA"/>
</dbReference>
<name>A0A1W6ZVU1_9HYPH</name>
<gene>
    <name evidence="4" type="ORF">CAK95_21485</name>
</gene>
<dbReference type="GO" id="GO:0043461">
    <property type="term" value="P:proton-transporting ATP synthase complex assembly"/>
    <property type="evidence" value="ECO:0007669"/>
    <property type="project" value="InterPro"/>
</dbReference>
<proteinExistence type="inferred from homology"/>
<dbReference type="InterPro" id="IPR042272">
    <property type="entry name" value="ATP12_ATP_synth-F1-assembly_N"/>
</dbReference>
<dbReference type="KEGG" id="psin:CAK95_21485"/>
<dbReference type="InterPro" id="IPR023335">
    <property type="entry name" value="ATP12_ortho_dom_sf"/>
</dbReference>
<comment type="similarity">
    <text evidence="1">Belongs to the ATP12 family.</text>
</comment>
<dbReference type="PANTHER" id="PTHR21013:SF10">
    <property type="entry name" value="ATP SYNTHASE MITOCHONDRIAL F1 COMPLEX ASSEMBLY FACTOR 2"/>
    <property type="match status" value="1"/>
</dbReference>
<protein>
    <submittedName>
        <fullName evidence="4">ATPase</fullName>
    </submittedName>
</protein>
<evidence type="ECO:0000256" key="1">
    <source>
        <dbReference type="ARBA" id="ARBA00008231"/>
    </source>
</evidence>
<dbReference type="Gene3D" id="3.30.2180.10">
    <property type="entry name" value="ATP12-like"/>
    <property type="match status" value="1"/>
</dbReference>
<keyword evidence="2" id="KW-0809">Transit peptide</keyword>
<dbReference type="Proteomes" id="UP000194137">
    <property type="component" value="Chromosome"/>
</dbReference>
<dbReference type="SUPFAM" id="SSF160909">
    <property type="entry name" value="ATP12-like"/>
    <property type="match status" value="1"/>
</dbReference>
<reference evidence="4 5" key="1">
    <citation type="submission" date="2017-05" db="EMBL/GenBank/DDBJ databases">
        <title>Full genome sequence of Pseudorhodoplanes sinuspersici.</title>
        <authorList>
            <person name="Dastgheib S.M.M."/>
            <person name="Shavandi M."/>
            <person name="Tirandaz H."/>
        </authorList>
    </citation>
    <scope>NUCLEOTIDE SEQUENCE [LARGE SCALE GENOMIC DNA]</scope>
    <source>
        <strain evidence="4 5">RIPI110</strain>
    </source>
</reference>
<dbReference type="Pfam" id="PF07542">
    <property type="entry name" value="ATP12"/>
    <property type="match status" value="1"/>
</dbReference>
<keyword evidence="5" id="KW-1185">Reference proteome</keyword>
<dbReference type="PANTHER" id="PTHR21013">
    <property type="entry name" value="ATP SYNTHASE MITOCHONDRIAL F1 COMPLEX ASSEMBLY FACTOR 2/ATP12 PROTEIN, MITOCHONDRIAL PRECURSOR"/>
    <property type="match status" value="1"/>
</dbReference>
<evidence type="ECO:0000313" key="4">
    <source>
        <dbReference type="EMBL" id="ARQ01388.1"/>
    </source>
</evidence>
<dbReference type="STRING" id="1235591.CAK95_21485"/>
<dbReference type="Gene3D" id="1.10.3580.10">
    <property type="entry name" value="ATP12 ATPase"/>
    <property type="match status" value="1"/>
</dbReference>
<dbReference type="OrthoDB" id="9797825at2"/>
<evidence type="ECO:0000256" key="3">
    <source>
        <dbReference type="ARBA" id="ARBA00023186"/>
    </source>
</evidence>
<evidence type="ECO:0000256" key="2">
    <source>
        <dbReference type="ARBA" id="ARBA00022946"/>
    </source>
</evidence>
<dbReference type="InterPro" id="IPR011419">
    <property type="entry name" value="ATP12_ATP_synth-F1-assembly"/>
</dbReference>
<dbReference type="RefSeq" id="WP_086089783.1">
    <property type="nucleotide sequence ID" value="NZ_CP021112.1"/>
</dbReference>
<organism evidence="4 5">
    <name type="scientific">Pseudorhodoplanes sinuspersici</name>
    <dbReference type="NCBI Taxonomy" id="1235591"/>
    <lineage>
        <taxon>Bacteria</taxon>
        <taxon>Pseudomonadati</taxon>
        <taxon>Pseudomonadota</taxon>
        <taxon>Alphaproteobacteria</taxon>
        <taxon>Hyphomicrobiales</taxon>
        <taxon>Pseudorhodoplanes</taxon>
    </lineage>
</organism>
<dbReference type="AlphaFoldDB" id="A0A1W6ZVU1"/>
<sequence>MRDIFEDIFKNDPLDPMEAARRHVRPTLRKRFYDTAGVTQNGDLFEVTLDGKPVRTPARHALATPSRALSQAIADEWQAQTDMIDPAHMPLTRLANSIIDGVAASPELVHDEIVKYLGSDLLFYRADGPERLIERQAAAWDPVVAWAANALDAHFIMVEGVVFAAQPPEAVAAAGKAIPTNLWRLGAAHSAMTLTGSALLALALAHDAISLDEAWKAAHVDEDWQMEQWGRDTLAMQRREHRLAEMKAAAAILKFIR</sequence>